<dbReference type="PANTHER" id="PTHR10773">
    <property type="entry name" value="DNA-DIRECTED RNA POLYMERASES I, II, AND III SUBUNIT RPABC2"/>
    <property type="match status" value="1"/>
</dbReference>
<evidence type="ECO:0000256" key="1">
    <source>
        <dbReference type="SAM" id="MobiDB-lite"/>
    </source>
</evidence>
<dbReference type="PANTHER" id="PTHR10773:SF19">
    <property type="match status" value="1"/>
</dbReference>
<name>A0ABN8AZC7_CHISP</name>
<proteinExistence type="predicted"/>
<evidence type="ECO:0000313" key="2">
    <source>
        <dbReference type="EMBL" id="CAH0399478.1"/>
    </source>
</evidence>
<sequence length="659" mass="77165">MMDLLTDSEELFEVNNVSLMEQSPDEESSAIIESITRHPSPDCTINHLDFDCDNQFCPWFIEKDISPPQSVDSTYTGLVYTPQANTPLSSFSEATLQTSRKRKNNPRKDKGNIRRRHVTEWKDNKRKILRNLGKAYKSRDGTFRCGKSLGPICHTKCRLQCLTKISNEEGIMIFNRFWDLGNRERQWAFIANLVVKQKKRRVFTDTHSRRNFTLIYRLTKIEAENQEIDLSVCKKMFLNTFSISEQFVYTSLEKKDSISGIVEADMRGRHSNHRKVITEDVIKSVCDHIKSLQPVESHYTRSRSNKLYLDGDLNFSRLFDLYHEWFNTLTYTSKASSERQYRDIVNEHFKISFHVPKKDQCDKCHIYKNISIPTLSETQLYEQHLNNKKKGRKQKLLDKELAKNSNGRLTVATFDFQKVLTAPYGNISVLYYKRKLSVFNFTVFDSAAQEGTCFMWHEGQGRRGANEVASCLFKYIAKYKDQGTREFRFWSDNIVGQNRNRILYAMYMHAAITFEVTIHHCFLEVGHTQNEGDSVHALIEKTVKNKLIYTPFEWYCLVRWAKQTGKPYVVEELQFTNFFNYKALLKGNWVKSTNGDKVQWNKIREVLIKPEDPYKLFYKYDLAADDYHVLCVRASTRRQCVSNVEALYETCLPIPKAKN</sequence>
<accession>A0ABN8AZC7</accession>
<reference evidence="2" key="1">
    <citation type="submission" date="2021-12" db="EMBL/GenBank/DDBJ databases">
        <authorList>
            <person name="King R."/>
        </authorList>
    </citation>
    <scope>NUCLEOTIDE SEQUENCE</scope>
</reference>
<dbReference type="Proteomes" id="UP001153292">
    <property type="component" value="Chromosome 14"/>
</dbReference>
<feature type="region of interest" description="Disordered" evidence="1">
    <location>
        <begin position="90"/>
        <end position="113"/>
    </location>
</feature>
<dbReference type="EMBL" id="OU963907">
    <property type="protein sequence ID" value="CAH0399478.1"/>
    <property type="molecule type" value="Genomic_DNA"/>
</dbReference>
<gene>
    <name evidence="2" type="ORF">CHILSU_LOCUS2626</name>
</gene>
<organism evidence="2 3">
    <name type="scientific">Chilo suppressalis</name>
    <name type="common">Asiatic rice borer moth</name>
    <dbReference type="NCBI Taxonomy" id="168631"/>
    <lineage>
        <taxon>Eukaryota</taxon>
        <taxon>Metazoa</taxon>
        <taxon>Ecdysozoa</taxon>
        <taxon>Arthropoda</taxon>
        <taxon>Hexapoda</taxon>
        <taxon>Insecta</taxon>
        <taxon>Pterygota</taxon>
        <taxon>Neoptera</taxon>
        <taxon>Endopterygota</taxon>
        <taxon>Lepidoptera</taxon>
        <taxon>Glossata</taxon>
        <taxon>Ditrysia</taxon>
        <taxon>Pyraloidea</taxon>
        <taxon>Crambidae</taxon>
        <taxon>Crambinae</taxon>
        <taxon>Chilo</taxon>
    </lineage>
</organism>
<protein>
    <submittedName>
        <fullName evidence="2">Uncharacterized protein</fullName>
    </submittedName>
</protein>
<evidence type="ECO:0000313" key="3">
    <source>
        <dbReference type="Proteomes" id="UP001153292"/>
    </source>
</evidence>
<keyword evidence="3" id="KW-1185">Reference proteome</keyword>